<dbReference type="RefSeq" id="WP_252760446.1">
    <property type="nucleotide sequence ID" value="NZ_JAMXLY010000011.1"/>
</dbReference>
<dbReference type="PROSITE" id="PS01124">
    <property type="entry name" value="HTH_ARAC_FAMILY_2"/>
    <property type="match status" value="1"/>
</dbReference>
<organism evidence="7 8">
    <name type="scientific">Segatella cerevisiae</name>
    <dbReference type="NCBI Taxonomy" id="2053716"/>
    <lineage>
        <taxon>Bacteria</taxon>
        <taxon>Pseudomonadati</taxon>
        <taxon>Bacteroidota</taxon>
        <taxon>Bacteroidia</taxon>
        <taxon>Bacteroidales</taxon>
        <taxon>Prevotellaceae</taxon>
        <taxon>Segatella</taxon>
    </lineage>
</organism>
<dbReference type="SUPFAM" id="SSF46689">
    <property type="entry name" value="Homeodomain-like"/>
    <property type="match status" value="1"/>
</dbReference>
<dbReference type="Gene3D" id="1.10.10.60">
    <property type="entry name" value="Homeodomain-like"/>
    <property type="match status" value="1"/>
</dbReference>
<proteinExistence type="predicted"/>
<reference evidence="7 8" key="1">
    <citation type="submission" date="2022-06" db="EMBL/GenBank/DDBJ databases">
        <title>A taxonomic note on the genus Prevotella: Description of four novel genera and emended description of the genera Hallella and Xylanibacter.</title>
        <authorList>
            <person name="Hitch T.C.A."/>
        </authorList>
    </citation>
    <scope>NUCLEOTIDE SEQUENCE [LARGE SCALE GENOMIC DNA]</scope>
    <source>
        <strain evidence="7 8">DSM 100619</strain>
    </source>
</reference>
<dbReference type="InterPro" id="IPR020449">
    <property type="entry name" value="Tscrpt_reg_AraC-type_HTH"/>
</dbReference>
<keyword evidence="8" id="KW-1185">Reference proteome</keyword>
<keyword evidence="7" id="KW-0418">Kinase</keyword>
<evidence type="ECO:0000256" key="5">
    <source>
        <dbReference type="ARBA" id="ARBA00023163"/>
    </source>
</evidence>
<dbReference type="EMBL" id="JAMXLY010000011">
    <property type="protein sequence ID" value="MCO6025083.1"/>
    <property type="molecule type" value="Genomic_DNA"/>
</dbReference>
<dbReference type="InterPro" id="IPR004399">
    <property type="entry name" value="HMP/HMP-P_kinase_dom"/>
</dbReference>
<keyword evidence="7" id="KW-0808">Transferase</keyword>
<dbReference type="InterPro" id="IPR029056">
    <property type="entry name" value="Ribokinase-like"/>
</dbReference>
<dbReference type="EC" id="2.7.1.49" evidence="2"/>
<dbReference type="InterPro" id="IPR009057">
    <property type="entry name" value="Homeodomain-like_sf"/>
</dbReference>
<evidence type="ECO:0000256" key="3">
    <source>
        <dbReference type="ARBA" id="ARBA00023015"/>
    </source>
</evidence>
<keyword evidence="3" id="KW-0805">Transcription regulation</keyword>
<sequence>MATILTITGSDSTGGSGVQADIKTISALGGYALSAITSITVQNTLGIQAFYDVPSEIVRGQMEAIIDDMQPDVVKVGMIRNLNTLQAIVEELMQYRPKYILYDPIIYSSNGDQLMSDALIFKIRQLLIPLCSIVILHKHESELILGKDSNAHVLYLDDHLMHGQTNTFSSAIAVYLSKGLSEQDAIREAHGYINLQISRAKGPQSRSTELYNEFIDTVTRHFHTNSDVAFYANCLNVSSRYLAQVTHRISGKSPKGIIDKMVTDAVETELKTTNKNVQEIAYDFHFHSQAHFSKFFKKQTGMTPGAFRKTR</sequence>
<protein>
    <recommendedName>
        <fullName evidence="2">hydroxymethylpyrimidine kinase</fullName>
        <ecNumber evidence="2">2.7.1.49</ecNumber>
    </recommendedName>
</protein>
<gene>
    <name evidence="7" type="ORF">NG821_04385</name>
</gene>
<keyword evidence="5" id="KW-0804">Transcription</keyword>
<evidence type="ECO:0000256" key="4">
    <source>
        <dbReference type="ARBA" id="ARBA00023125"/>
    </source>
</evidence>
<evidence type="ECO:0000256" key="2">
    <source>
        <dbReference type="ARBA" id="ARBA00012135"/>
    </source>
</evidence>
<feature type="domain" description="HTH araC/xylS-type" evidence="6">
    <location>
        <begin position="212"/>
        <end position="310"/>
    </location>
</feature>
<dbReference type="CDD" id="cd01169">
    <property type="entry name" value="HMPP_kinase"/>
    <property type="match status" value="1"/>
</dbReference>
<dbReference type="SMART" id="SM00342">
    <property type="entry name" value="HTH_ARAC"/>
    <property type="match status" value="1"/>
</dbReference>
<dbReference type="Pfam" id="PF08543">
    <property type="entry name" value="Phos_pyr_kin"/>
    <property type="match status" value="1"/>
</dbReference>
<dbReference type="PRINTS" id="PR00032">
    <property type="entry name" value="HTHARAC"/>
</dbReference>
<evidence type="ECO:0000259" key="6">
    <source>
        <dbReference type="PROSITE" id="PS01124"/>
    </source>
</evidence>
<dbReference type="InterPro" id="IPR013749">
    <property type="entry name" value="PM/HMP-P_kinase-1"/>
</dbReference>
<dbReference type="Pfam" id="PF12833">
    <property type="entry name" value="HTH_18"/>
    <property type="match status" value="1"/>
</dbReference>
<dbReference type="PANTHER" id="PTHR20858">
    <property type="entry name" value="PHOSPHOMETHYLPYRIMIDINE KINASE"/>
    <property type="match status" value="1"/>
</dbReference>
<evidence type="ECO:0000313" key="7">
    <source>
        <dbReference type="EMBL" id="MCO6025083.1"/>
    </source>
</evidence>
<dbReference type="SUPFAM" id="SSF53613">
    <property type="entry name" value="Ribokinase-like"/>
    <property type="match status" value="1"/>
</dbReference>
<comment type="caution">
    <text evidence="7">The sequence shown here is derived from an EMBL/GenBank/DDBJ whole genome shotgun (WGS) entry which is preliminary data.</text>
</comment>
<dbReference type="GO" id="GO:0016301">
    <property type="term" value="F:kinase activity"/>
    <property type="evidence" value="ECO:0007669"/>
    <property type="project" value="UniProtKB-KW"/>
</dbReference>
<accession>A0ABT1BXU6</accession>
<comment type="pathway">
    <text evidence="1">Cofactor biosynthesis; thiamine diphosphate biosynthesis.</text>
</comment>
<keyword evidence="4" id="KW-0238">DNA-binding</keyword>
<evidence type="ECO:0000313" key="8">
    <source>
        <dbReference type="Proteomes" id="UP001204015"/>
    </source>
</evidence>
<evidence type="ECO:0000256" key="1">
    <source>
        <dbReference type="ARBA" id="ARBA00004948"/>
    </source>
</evidence>
<dbReference type="Gene3D" id="3.40.1190.20">
    <property type="match status" value="1"/>
</dbReference>
<name>A0ABT1BXU6_9BACT</name>
<dbReference type="InterPro" id="IPR018060">
    <property type="entry name" value="HTH_AraC"/>
</dbReference>
<dbReference type="Proteomes" id="UP001204015">
    <property type="component" value="Unassembled WGS sequence"/>
</dbReference>
<dbReference type="PANTHER" id="PTHR20858:SF17">
    <property type="entry name" value="HYDROXYMETHYLPYRIMIDINE_PHOSPHOMETHYLPYRIMIDINE KINASE THI20-RELATED"/>
    <property type="match status" value="1"/>
</dbReference>